<sequence length="182" mass="19447">MSGLLADARAVLESWEAPSSEQEELRRDYLAHLDRHEDAMWRSCRPGHLTASAAIVDPSGTATVLTLHRSIRLWLQLGGHCEADDATLADVALREATEESGIPGLRLLPGPIRLDRHAVPCGGGSVHLDVQYAVVAPAGATLSRLVDESDDLGWFPVADLPEPTDTACRSLVSAAAEAARRA</sequence>
<protein>
    <submittedName>
        <fullName evidence="2">8-oxo-dGTP pyrophosphatase MutT, NUDIX family</fullName>
    </submittedName>
</protein>
<gene>
    <name evidence="2" type="ORF">SAMN02745673_03357</name>
</gene>
<feature type="domain" description="Nudix hydrolase" evidence="1">
    <location>
        <begin position="46"/>
        <end position="177"/>
    </location>
</feature>
<dbReference type="PROSITE" id="PS51462">
    <property type="entry name" value="NUDIX"/>
    <property type="match status" value="1"/>
</dbReference>
<name>A0A1T4SCL9_9ACTN</name>
<dbReference type="Gene3D" id="3.90.79.10">
    <property type="entry name" value="Nucleoside Triphosphate Pyrophosphohydrolase"/>
    <property type="match status" value="1"/>
</dbReference>
<evidence type="ECO:0000313" key="2">
    <source>
        <dbReference type="EMBL" id="SKA25876.1"/>
    </source>
</evidence>
<dbReference type="RefSeq" id="WP_200813678.1">
    <property type="nucleotide sequence ID" value="NZ_FUWS01000009.1"/>
</dbReference>
<dbReference type="Proteomes" id="UP000190637">
    <property type="component" value="Unassembled WGS sequence"/>
</dbReference>
<organism evidence="2 3">
    <name type="scientific">Marinactinospora thermotolerans DSM 45154</name>
    <dbReference type="NCBI Taxonomy" id="1122192"/>
    <lineage>
        <taxon>Bacteria</taxon>
        <taxon>Bacillati</taxon>
        <taxon>Actinomycetota</taxon>
        <taxon>Actinomycetes</taxon>
        <taxon>Streptosporangiales</taxon>
        <taxon>Nocardiopsidaceae</taxon>
        <taxon>Marinactinospora</taxon>
    </lineage>
</organism>
<dbReference type="CDD" id="cd03674">
    <property type="entry name" value="NUDIX_Hydrolase"/>
    <property type="match status" value="1"/>
</dbReference>
<evidence type="ECO:0000259" key="1">
    <source>
        <dbReference type="PROSITE" id="PS51462"/>
    </source>
</evidence>
<dbReference type="InterPro" id="IPR000086">
    <property type="entry name" value="NUDIX_hydrolase_dom"/>
</dbReference>
<reference evidence="2 3" key="1">
    <citation type="submission" date="2017-02" db="EMBL/GenBank/DDBJ databases">
        <authorList>
            <person name="Peterson S.W."/>
        </authorList>
    </citation>
    <scope>NUCLEOTIDE SEQUENCE [LARGE SCALE GENOMIC DNA]</scope>
    <source>
        <strain evidence="2 3">DSM 45154</strain>
    </source>
</reference>
<proteinExistence type="predicted"/>
<dbReference type="Pfam" id="PF00293">
    <property type="entry name" value="NUDIX"/>
    <property type="match status" value="1"/>
</dbReference>
<dbReference type="EMBL" id="FUWS01000009">
    <property type="protein sequence ID" value="SKA25876.1"/>
    <property type="molecule type" value="Genomic_DNA"/>
</dbReference>
<dbReference type="InterPro" id="IPR015797">
    <property type="entry name" value="NUDIX_hydrolase-like_dom_sf"/>
</dbReference>
<dbReference type="SUPFAM" id="SSF55811">
    <property type="entry name" value="Nudix"/>
    <property type="match status" value="1"/>
</dbReference>
<dbReference type="STRING" id="1122192.SAMN02745673_03357"/>
<dbReference type="AlphaFoldDB" id="A0A1T4SCL9"/>
<accession>A0A1T4SCL9</accession>
<keyword evidence="3" id="KW-1185">Reference proteome</keyword>
<evidence type="ECO:0000313" key="3">
    <source>
        <dbReference type="Proteomes" id="UP000190637"/>
    </source>
</evidence>